<dbReference type="GO" id="GO:0005576">
    <property type="term" value="C:extracellular region"/>
    <property type="evidence" value="ECO:0007669"/>
    <property type="project" value="UniProtKB-SubCell"/>
</dbReference>
<feature type="compositionally biased region" description="Low complexity" evidence="8">
    <location>
        <begin position="2899"/>
        <end position="2917"/>
    </location>
</feature>
<reference evidence="11" key="1">
    <citation type="submission" date="2019-02" db="EMBL/GenBank/DDBJ databases">
        <title>Glaciihabitans arcticus sp. nov., a psychrotolerant bacterium isolated from polar soil.</title>
        <authorList>
            <person name="Dahal R.H."/>
        </authorList>
    </citation>
    <scope>NUCLEOTIDE SEQUENCE [LARGE SCALE GENOMIC DNA]</scope>
    <source>
        <strain evidence="11">RP-3-7</strain>
    </source>
</reference>
<feature type="signal peptide" evidence="9">
    <location>
        <begin position="1"/>
        <end position="24"/>
    </location>
</feature>
<feature type="region of interest" description="Disordered" evidence="8">
    <location>
        <begin position="531"/>
        <end position="558"/>
    </location>
</feature>
<protein>
    <submittedName>
        <fullName evidence="10">Calcium-binding protein</fullName>
    </submittedName>
</protein>
<keyword evidence="4" id="KW-0800">Toxin</keyword>
<evidence type="ECO:0000256" key="8">
    <source>
        <dbReference type="SAM" id="MobiDB-lite"/>
    </source>
</evidence>
<feature type="region of interest" description="Disordered" evidence="8">
    <location>
        <begin position="2837"/>
        <end position="2928"/>
    </location>
</feature>
<dbReference type="GO" id="GO:0016020">
    <property type="term" value="C:membrane"/>
    <property type="evidence" value="ECO:0007669"/>
    <property type="project" value="UniProtKB-SubCell"/>
</dbReference>
<feature type="region of interest" description="Disordered" evidence="8">
    <location>
        <begin position="2019"/>
        <end position="2114"/>
    </location>
</feature>
<comment type="caution">
    <text evidence="10">The sequence shown here is derived from an EMBL/GenBank/DDBJ whole genome shotgun (WGS) entry which is preliminary data.</text>
</comment>
<keyword evidence="3" id="KW-0964">Secreted</keyword>
<dbReference type="GO" id="GO:0005509">
    <property type="term" value="F:calcium ion binding"/>
    <property type="evidence" value="ECO:0007669"/>
    <property type="project" value="InterPro"/>
</dbReference>
<feature type="compositionally biased region" description="Basic and acidic residues" evidence="8">
    <location>
        <begin position="2073"/>
        <end position="2084"/>
    </location>
</feature>
<dbReference type="PRINTS" id="PR01488">
    <property type="entry name" value="RTXTOXINA"/>
</dbReference>
<dbReference type="Proteomes" id="UP000294194">
    <property type="component" value="Unassembled WGS sequence"/>
</dbReference>
<evidence type="ECO:0000256" key="6">
    <source>
        <dbReference type="ARBA" id="ARBA00023026"/>
    </source>
</evidence>
<evidence type="ECO:0000256" key="3">
    <source>
        <dbReference type="ARBA" id="ARBA00022525"/>
    </source>
</evidence>
<dbReference type="Pfam" id="PF00353">
    <property type="entry name" value="HemolysinCabind"/>
    <property type="match status" value="16"/>
</dbReference>
<gene>
    <name evidence="10" type="ORF">EYE40_13400</name>
</gene>
<dbReference type="InterPro" id="IPR018511">
    <property type="entry name" value="Hemolysin-typ_Ca-bd_CS"/>
</dbReference>
<dbReference type="PANTHER" id="PTHR38340">
    <property type="entry name" value="S-LAYER PROTEIN"/>
    <property type="match status" value="1"/>
</dbReference>
<evidence type="ECO:0000256" key="9">
    <source>
        <dbReference type="SAM" id="SignalP"/>
    </source>
</evidence>
<keyword evidence="9" id="KW-0732">Signal</keyword>
<feature type="compositionally biased region" description="Basic and acidic residues" evidence="8">
    <location>
        <begin position="1641"/>
        <end position="1660"/>
    </location>
</feature>
<feature type="region of interest" description="Disordered" evidence="8">
    <location>
        <begin position="2767"/>
        <end position="2786"/>
    </location>
</feature>
<evidence type="ECO:0000313" key="10">
    <source>
        <dbReference type="EMBL" id="TBN58308.1"/>
    </source>
</evidence>
<dbReference type="PRINTS" id="PR00313">
    <property type="entry name" value="CABNDNGRPT"/>
</dbReference>
<evidence type="ECO:0000256" key="1">
    <source>
        <dbReference type="ARBA" id="ARBA00004370"/>
    </source>
</evidence>
<evidence type="ECO:0000256" key="7">
    <source>
        <dbReference type="ARBA" id="ARBA00023136"/>
    </source>
</evidence>
<feature type="chain" id="PRO_5020778329" evidence="9">
    <location>
        <begin position="25"/>
        <end position="3389"/>
    </location>
</feature>
<keyword evidence="7" id="KW-0472">Membrane</keyword>
<dbReference type="PROSITE" id="PS00330">
    <property type="entry name" value="HEMOLYSIN_CALCIUM"/>
    <property type="match status" value="7"/>
</dbReference>
<feature type="region of interest" description="Disordered" evidence="8">
    <location>
        <begin position="1090"/>
        <end position="1109"/>
    </location>
</feature>
<name>A0A4Q9GXH5_9MICO</name>
<organism evidence="10 11">
    <name type="scientific">Glaciihabitans arcticus</name>
    <dbReference type="NCBI Taxonomy" id="2668039"/>
    <lineage>
        <taxon>Bacteria</taxon>
        <taxon>Bacillati</taxon>
        <taxon>Actinomycetota</taxon>
        <taxon>Actinomycetes</taxon>
        <taxon>Micrococcales</taxon>
        <taxon>Microbacteriaceae</taxon>
        <taxon>Glaciihabitans</taxon>
    </lineage>
</organism>
<evidence type="ECO:0000256" key="5">
    <source>
        <dbReference type="ARBA" id="ARBA00022737"/>
    </source>
</evidence>
<dbReference type="Gene3D" id="2.150.10.10">
    <property type="entry name" value="Serralysin-like metalloprotease, C-terminal"/>
    <property type="match status" value="10"/>
</dbReference>
<accession>A0A4Q9GXH5</accession>
<dbReference type="RefSeq" id="WP_130982415.1">
    <property type="nucleotide sequence ID" value="NZ_SISG01000001.1"/>
</dbReference>
<sequence length="3389" mass="344848">MATFATVTAFAMASTLLVAQPAAAAAPDPAVSDVRVGLIELGSALAGAAEQPALSDNLPLTDTSVRDLLSLDTAIGTRVNAALLDHPSVTLDTLHSAFTTNELSVADATSPAGAPANSRDWIMTVKLASARPVALSYQDAQLQFGTAALDGEVAATLEAKIRFRYDPSAVELRRFAVVESPELPTLTTHVWTRAVNAGDTATQVDIQPFTAIDGFVRLDAEGAAKIDSTTVLEMRDPNGRGQITTEDLKFSSASDLFATEGPGDDDVAMSIDLSTTMAASATGTLTVGKRPAAETAPYSKPITVRNEALADISALTKLQAIVGFTEYSSALEALEASVDQQLPLLDLSLGGVYSPSAQILGLLTEQAAATIACGAANTNPPTGAPRPGQVRYCQAIAGSDAAPGEAIVWSAPDDDTVTITAPEGVAGTVGRTPTNNVVVSGGDGFPALRVTFTGTDGSDYAARSAVSSIQSLGEAIHGLKLGGEVTYDNAAGAFEIKVRQDLPDAGPTTVNTGGNGNLAPLTGLTGLCQAADSGPNEPRHCTQTGEAAPGADPLQTGDAKVTVSGRSFSADFGIGLEKPAPAPTDGEAAPVDPTVFLRPGTSGLVYEIKKVEAKLASEAQLVARIGFLQVDVDVTKYSLDQSGDTAASVKVPTSTLTLPSGNSTTGVVSVSRLLAEEAAVAPIVKRGLSAQATLKVSDSAQEGGTRPLQKSGQVEAEWARLVPDSLPTVTTTGTAADPGAYDALRLLDVVPARQSVMGTGTSGNKLVDPTADFITQFGFTGATGEDRVVTRPFYDLGIPSAPSTICSQFSVDSIHELTCLEGPLALAGATNTGMAPGHSYVMDGDPDALRDILIEDLAAVHSSFVSPDADLGADRTFPLVDLLPTEISVARDTLGNAIFGIQKKALAEDDDVSSMQEFSTTLKSLMKKVILPDTLVSAPELKFILTTGATPTLVLESSLAAKGDRKPPLRVATGTQELRVLGALTDDEQKIVALPVKFDSSAKYVVGVNLVDATSQVRGDTSVSEKITGLDGADADVAKNFETRDAELGSAQVKTGDAAEIKLGIGVQSTISLPGADANWTPISAVKTSLTQERTRPGAPQTCGDPTPQQAPEVAACIELPLKATDGTVMETVKVALPADQSSGGTGGATATLPIAYRFLTDGLSGLALTLADALEGDLVLDANGAPTSLPLVGTNLDAGADVPADVNRFVSQARAALTDVESIGETAPISELNTALAAAFTSANSQVSGFTVAAGPMQIFCADDELCESSMTVADVQKVTVALTLEKAVPTTSVEVPFHVGPAGSTIISNLNVPAKTGWKLGVTVGIERGSGPFVTLAPVDPVKPMLSVTVHAELPKYNADSCHSWTRASGWAPTGDETLVNPGVNADVNSARCIDAFVGKFPSVLVDRQKAGEAVATPLTKLDATIGVDVLPADPAGSLAYLPDLFDKSVEPATHVGGEGQISVYFEAFASKAKFFDVLGAIDQTWSDGVYGDLSFGVLRVDVTTFNSALIPGFEKAKKWLAPLNPVVDTLARPIPVVSELSEMVGQGPTSLMTLLSSAKNPKIQLILNLLQLQNLVAGGGDNNEPDLRPIGTGFLGGFALSPIQIDKQKCTETLAAKDGTTSTRKFDGSGSSGECEPDERKARKEKAAADEKLPKGTKVDKASTKSAYLSLPSVSVPVLQDTQQIFSMLSNTGDATLIYVDLGHAGVSAEISKKFGPFAVGPVPVTAKISGKAELDGRFAFGFDTRGLTKKINGLEPGDIEAFDDVVDGVSDPALLSNGFYISDLEDGVDVPEISLTFTVTAGAGVSIGFASAGIQGGVVLDLSLDAFDPNGDGKIYTDEFAGSATGPSCAFNVSSGISFFLQFYFELELFFYSYSTSFDIVRSPRLTLFEFNCAKQPDPVLAVVNAAKTEIKLTMGESGKSDRLAFPGQTAEKYTVRQLAPANSVGDITLQVSAFDVVQNYVVPKGIVITADAGENADTVRMYAMPVLTTKGANEPVMLSPGDDGFVAPEFNPRATIWGGTGNDTIETSDRNDYVDGGDGNDKVSTGAGDDELKGGDGVDQLDGGQGQDKLEGGEGDDRISGGPGADEVRGDNGDDTLDGGIGADPGMLFPTDRPDVVRPLLDAGDLVIGGNGSDNVTGGDGSDVVVGGNYAASGVFTSQATVKVSGVDALNTIQTFNVSGITTLTLPSDEAVKLECDSGGASGDIGADVVSGGGDRDFVIGGAGSDTLSGGAGDDVVCGRNGNDLLDGDGSNVVAKVQGNDLIRGGAGHDRINGSGGKDVLYGEAGDDLVRGGEGDDTIAGGAGSDLLLGEKGINIVVGDNFAADGPVAATGSAADADADANARDITCAVSTSVVNGLVDLRGDLSGESNAGQLEGLKVADGIVKDGTGNFTGIVGGVVFMDGKVDLDGNGKIERGTSTVLGDSGSIPLSGMTGAVGNGDCILGGDEADANLDGGAGADYIDAGAGDDVNVHGDAGRDLVRGGAGDDLINGDAGDDLVVGDNGNDILFGNDGADVLRGGSGDDLLAGGSEIAGAADGADEVLGDGGNDVVLGDNARLSHAAMTGTAIAGASVTLLASAPAQHPDDIVYGGMGDDWVFGQTGDDRTYGGPGKDVVEGGPGSDHVQGDDGDDLVIGGSSTTGAVTLTRTAVGVDDGNDVVVGDEGVDKKDGSDVLVGDNARLQIVIPNTRTVWQRIRIDVAIELFDVPTTTRPASASGDDTMRGGGFEDLIFGQGDNDTIAGESGADGIEGGDGEDVIDGGTDNDEIVGGSGTAATTDDGDTLTGGGGDDLLLGDNGIPTNGLLGIFVKLLDAPAPGASASAAFSGDDVVSGGTGEDRIFGQGGDDTLSGNDGVDTLEGGAGADDLSGWADDDVLTGGSSSRDGVISPARSGAGQLDGADSLSGGSGDDVLAGDNARLETTNERRTDGTRLRTVLLFDLATSKKAAPARTGGSDVLFGDEGRDLLFGQAGDDELAGGTDADYLEGNNGADKLFGNEGEDDLVGGGSSASGAIITSSASGIVDRLLTAPKTATDISSAGLLDGNDALEGGDARDVLLGDNGRITRHGPNLTLDGGASGTHTVRQVAMADKVPGVWSGSDKLMGGTGDDDLYGQFDTTRTKRPMQVYERATVPGDILQGGEGDDALIGDQALNVPTPAAALGAVDRTIKDSKSFVQASVRPSGTLIPVVTQTQAAVGGDDLILGDDGADSIHAGAGKDVVNAGAGNDVVFGGNDADALWGGADHDRIFGGAGSDLLDIKRRTSDSKLWQVAAPIEDTDRLRQTLNGGDILYGGSGTDALQADQGDTGGAVRVQGDRLIDWRSKINFFKSCESGGGVGKISNTQSASMTSMLRQLAAASGAVGSAELAIPGTERLTKYPNTGTFICETR</sequence>
<dbReference type="PANTHER" id="PTHR38340:SF1">
    <property type="entry name" value="S-LAYER PROTEIN"/>
    <property type="match status" value="1"/>
</dbReference>
<dbReference type="InterPro" id="IPR011049">
    <property type="entry name" value="Serralysin-like_metalloprot_C"/>
</dbReference>
<keyword evidence="6" id="KW-0843">Virulence</keyword>
<comment type="subcellular location">
    <subcellularLocation>
        <location evidence="1">Membrane</location>
    </subcellularLocation>
    <subcellularLocation>
        <location evidence="2">Secreted</location>
    </subcellularLocation>
</comment>
<feature type="compositionally biased region" description="Basic and acidic residues" evidence="8">
    <location>
        <begin position="2919"/>
        <end position="2928"/>
    </location>
</feature>
<keyword evidence="11" id="KW-1185">Reference proteome</keyword>
<dbReference type="InterPro" id="IPR003995">
    <property type="entry name" value="RTX_toxin_determinant-A"/>
</dbReference>
<dbReference type="GO" id="GO:0090729">
    <property type="term" value="F:toxin activity"/>
    <property type="evidence" value="ECO:0007669"/>
    <property type="project" value="UniProtKB-KW"/>
</dbReference>
<dbReference type="InterPro" id="IPR050557">
    <property type="entry name" value="RTX_toxin/Mannuronan_C5-epim"/>
</dbReference>
<evidence type="ECO:0000256" key="4">
    <source>
        <dbReference type="ARBA" id="ARBA00022656"/>
    </source>
</evidence>
<evidence type="ECO:0000256" key="2">
    <source>
        <dbReference type="ARBA" id="ARBA00004613"/>
    </source>
</evidence>
<dbReference type="EMBL" id="SISG01000001">
    <property type="protein sequence ID" value="TBN58308.1"/>
    <property type="molecule type" value="Genomic_DNA"/>
</dbReference>
<proteinExistence type="predicted"/>
<feature type="region of interest" description="Disordered" evidence="8">
    <location>
        <begin position="1623"/>
        <end position="1660"/>
    </location>
</feature>
<dbReference type="SUPFAM" id="SSF51120">
    <property type="entry name" value="beta-Roll"/>
    <property type="match status" value="7"/>
</dbReference>
<keyword evidence="5" id="KW-0677">Repeat</keyword>
<dbReference type="InterPro" id="IPR001343">
    <property type="entry name" value="Hemolysn_Ca-bd"/>
</dbReference>
<evidence type="ECO:0000313" key="11">
    <source>
        <dbReference type="Proteomes" id="UP000294194"/>
    </source>
</evidence>